<name>A0A2U0SCC9_9SPHN</name>
<dbReference type="AlphaFoldDB" id="A0A2U0SCC9"/>
<evidence type="ECO:0000313" key="2">
    <source>
        <dbReference type="Proteomes" id="UP000245890"/>
    </source>
</evidence>
<dbReference type="RefSeq" id="WP_116468470.1">
    <property type="nucleotide sequence ID" value="NZ_QENQ01000001.1"/>
</dbReference>
<protein>
    <submittedName>
        <fullName evidence="1">Uncharacterized protein</fullName>
    </submittedName>
</protein>
<dbReference type="EMBL" id="QENQ01000001">
    <property type="protein sequence ID" value="PVX29028.1"/>
    <property type="molecule type" value="Genomic_DNA"/>
</dbReference>
<accession>A0A2U0SCC9</accession>
<gene>
    <name evidence="1" type="ORF">DD559_06510</name>
</gene>
<evidence type="ECO:0000313" key="1">
    <source>
        <dbReference type="EMBL" id="PVX29028.1"/>
    </source>
</evidence>
<sequence>MKIPKRRPSPGDPQLRTLLFLLIGGAILYASFDHGRNQTDTERTVKRATQADEAAAANRTILPTQQHRMELLTHARASIAITATTAVMVENLASPGQYTCNVGLSVYNSAGQAIEDLEFGIQYTGGGSTGGSVHRVEVAPLSEQSITPVPATSGQCAGLVGAVHVYRCSFLDGSDCTSFVVVRPEGPLALKRTS</sequence>
<organism evidence="1 2">
    <name type="scientific">Sphingomonas pokkalii</name>
    <dbReference type="NCBI Taxonomy" id="2175090"/>
    <lineage>
        <taxon>Bacteria</taxon>
        <taxon>Pseudomonadati</taxon>
        <taxon>Pseudomonadota</taxon>
        <taxon>Alphaproteobacteria</taxon>
        <taxon>Sphingomonadales</taxon>
        <taxon>Sphingomonadaceae</taxon>
        <taxon>Sphingomonas</taxon>
    </lineage>
</organism>
<comment type="caution">
    <text evidence="1">The sequence shown here is derived from an EMBL/GenBank/DDBJ whole genome shotgun (WGS) entry which is preliminary data.</text>
</comment>
<reference evidence="1 2" key="1">
    <citation type="submission" date="2018-05" db="EMBL/GenBank/DDBJ databases">
        <title>Description of Sphingomonas pokkalii sp nov, isolated from the rhizosphere of saline tolerant pokkali rice and its draft genome analysis.</title>
        <authorList>
            <person name="Menon R."/>
            <person name="Kumari S."/>
            <person name="Rameshkumar N."/>
        </authorList>
    </citation>
    <scope>NUCLEOTIDE SEQUENCE [LARGE SCALE GENOMIC DNA]</scope>
    <source>
        <strain evidence="1 2">L3B27</strain>
    </source>
</reference>
<dbReference type="Proteomes" id="UP000245890">
    <property type="component" value="Unassembled WGS sequence"/>
</dbReference>
<proteinExistence type="predicted"/>
<keyword evidence="2" id="KW-1185">Reference proteome</keyword>